<feature type="compositionally biased region" description="Polar residues" evidence="1">
    <location>
        <begin position="109"/>
        <end position="125"/>
    </location>
</feature>
<dbReference type="EMBL" id="KN825601">
    <property type="protein sequence ID" value="KIK83031.1"/>
    <property type="molecule type" value="Genomic_DNA"/>
</dbReference>
<evidence type="ECO:0000313" key="3">
    <source>
        <dbReference type="Proteomes" id="UP000054538"/>
    </source>
</evidence>
<protein>
    <submittedName>
        <fullName evidence="2">Uncharacterized protein</fullName>
    </submittedName>
</protein>
<dbReference type="OrthoDB" id="3181351at2759"/>
<dbReference type="InParanoid" id="A0A0D0DER5"/>
<evidence type="ECO:0000256" key="1">
    <source>
        <dbReference type="SAM" id="MobiDB-lite"/>
    </source>
</evidence>
<feature type="region of interest" description="Disordered" evidence="1">
    <location>
        <begin position="20"/>
        <end position="125"/>
    </location>
</feature>
<name>A0A0D0DER5_9AGAM</name>
<keyword evidence="3" id="KW-1185">Reference proteome</keyword>
<feature type="compositionally biased region" description="Basic and acidic residues" evidence="1">
    <location>
        <begin position="98"/>
        <end position="107"/>
    </location>
</feature>
<evidence type="ECO:0000313" key="2">
    <source>
        <dbReference type="EMBL" id="KIK83031.1"/>
    </source>
</evidence>
<proteinExistence type="predicted"/>
<organism evidence="2 3">
    <name type="scientific">Paxillus rubicundulus Ve08.2h10</name>
    <dbReference type="NCBI Taxonomy" id="930991"/>
    <lineage>
        <taxon>Eukaryota</taxon>
        <taxon>Fungi</taxon>
        <taxon>Dikarya</taxon>
        <taxon>Basidiomycota</taxon>
        <taxon>Agaricomycotina</taxon>
        <taxon>Agaricomycetes</taxon>
        <taxon>Agaricomycetidae</taxon>
        <taxon>Boletales</taxon>
        <taxon>Paxilineae</taxon>
        <taxon>Paxillaceae</taxon>
        <taxon>Paxillus</taxon>
    </lineage>
</organism>
<reference evidence="3" key="2">
    <citation type="submission" date="2015-01" db="EMBL/GenBank/DDBJ databases">
        <title>Evolutionary Origins and Diversification of the Mycorrhizal Mutualists.</title>
        <authorList>
            <consortium name="DOE Joint Genome Institute"/>
            <consortium name="Mycorrhizal Genomics Consortium"/>
            <person name="Kohler A."/>
            <person name="Kuo A."/>
            <person name="Nagy L.G."/>
            <person name="Floudas D."/>
            <person name="Copeland A."/>
            <person name="Barry K.W."/>
            <person name="Cichocki N."/>
            <person name="Veneault-Fourrey C."/>
            <person name="LaButti K."/>
            <person name="Lindquist E.A."/>
            <person name="Lipzen A."/>
            <person name="Lundell T."/>
            <person name="Morin E."/>
            <person name="Murat C."/>
            <person name="Riley R."/>
            <person name="Ohm R."/>
            <person name="Sun H."/>
            <person name="Tunlid A."/>
            <person name="Henrissat B."/>
            <person name="Grigoriev I.V."/>
            <person name="Hibbett D.S."/>
            <person name="Martin F."/>
        </authorList>
    </citation>
    <scope>NUCLEOTIDE SEQUENCE [LARGE SCALE GENOMIC DNA]</scope>
    <source>
        <strain evidence="3">Ve08.2h10</strain>
    </source>
</reference>
<sequence>MEWKVADKKKVGSVMDIIEVDDDSTEMMPPPSRSQKWSTKLAKAPDTQEDMSDDSILNDSLDSKEHEPTTCYGKSKKKQPHSAQAAFGKSLTVALPSKEARTTKPKLESTASHHSASCAKTNQNPGVHKKGWSGIWWSPFILQSFTSHFQFIQGHIKIPELGSEQTSARTALTLASAAVYHTLMLVANKNITFKSLGAAGGSQKHSGVVMDGDGAVWEPSIPKGAQYEFNEAMWGMKMRVFLEPIMALSNNNFAMIVDEAQASIKGGKGVMNSAPLDNKDKDSDVQDLFAFC</sequence>
<reference evidence="2 3" key="1">
    <citation type="submission" date="2014-04" db="EMBL/GenBank/DDBJ databases">
        <authorList>
            <consortium name="DOE Joint Genome Institute"/>
            <person name="Kuo A."/>
            <person name="Kohler A."/>
            <person name="Jargeat P."/>
            <person name="Nagy L.G."/>
            <person name="Floudas D."/>
            <person name="Copeland A."/>
            <person name="Barry K.W."/>
            <person name="Cichocki N."/>
            <person name="Veneault-Fourrey C."/>
            <person name="LaButti K."/>
            <person name="Lindquist E.A."/>
            <person name="Lipzen A."/>
            <person name="Lundell T."/>
            <person name="Morin E."/>
            <person name="Murat C."/>
            <person name="Sun H."/>
            <person name="Tunlid A."/>
            <person name="Henrissat B."/>
            <person name="Grigoriev I.V."/>
            <person name="Hibbett D.S."/>
            <person name="Martin F."/>
            <person name="Nordberg H.P."/>
            <person name="Cantor M.N."/>
            <person name="Hua S.X."/>
        </authorList>
    </citation>
    <scope>NUCLEOTIDE SEQUENCE [LARGE SCALE GENOMIC DNA]</scope>
    <source>
        <strain evidence="2 3">Ve08.2h10</strain>
    </source>
</reference>
<dbReference type="HOGENOM" id="CLU_953461_0_0_1"/>
<dbReference type="Proteomes" id="UP000054538">
    <property type="component" value="Unassembled WGS sequence"/>
</dbReference>
<dbReference type="AlphaFoldDB" id="A0A0D0DER5"/>
<gene>
    <name evidence="2" type="ORF">PAXRUDRAFT_14637</name>
</gene>
<accession>A0A0D0DER5</accession>